<dbReference type="InterPro" id="IPR002758">
    <property type="entry name" value="Cation_antiport_E"/>
</dbReference>
<dbReference type="AlphaFoldDB" id="A0A9D7HK01"/>
<evidence type="ECO:0000256" key="4">
    <source>
        <dbReference type="ARBA" id="ARBA00022692"/>
    </source>
</evidence>
<organism evidence="7 8">
    <name type="scientific">Candidatus Methylophosphatis roskildensis</name>
    <dbReference type="NCBI Taxonomy" id="2899263"/>
    <lineage>
        <taxon>Bacteria</taxon>
        <taxon>Pseudomonadati</taxon>
        <taxon>Pseudomonadota</taxon>
        <taxon>Betaproteobacteria</taxon>
        <taxon>Nitrosomonadales</taxon>
        <taxon>Sterolibacteriaceae</taxon>
        <taxon>Candidatus Methylophosphatis</taxon>
    </lineage>
</organism>
<dbReference type="GO" id="GO:0005886">
    <property type="term" value="C:plasma membrane"/>
    <property type="evidence" value="ECO:0007669"/>
    <property type="project" value="UniProtKB-SubCell"/>
</dbReference>
<comment type="similarity">
    <text evidence="2">Belongs to the CPA3 antiporters (TC 2.A.63) subunit E family.</text>
</comment>
<dbReference type="Pfam" id="PF01899">
    <property type="entry name" value="MNHE"/>
    <property type="match status" value="1"/>
</dbReference>
<keyword evidence="4" id="KW-0812">Transmembrane</keyword>
<evidence type="ECO:0000256" key="1">
    <source>
        <dbReference type="ARBA" id="ARBA00004651"/>
    </source>
</evidence>
<proteinExistence type="inferred from homology"/>
<comment type="subcellular location">
    <subcellularLocation>
        <location evidence="1">Cell membrane</location>
        <topology evidence="1">Multi-pass membrane protein</topology>
    </subcellularLocation>
</comment>
<reference evidence="7" key="1">
    <citation type="submission" date="2020-10" db="EMBL/GenBank/DDBJ databases">
        <title>Connecting structure to function with the recovery of over 1000 high-quality activated sludge metagenome-assembled genomes encoding full-length rRNA genes using long-read sequencing.</title>
        <authorList>
            <person name="Singleton C.M."/>
            <person name="Petriglieri F."/>
            <person name="Kristensen J.M."/>
            <person name="Kirkegaard R.H."/>
            <person name="Michaelsen T.Y."/>
            <person name="Andersen M.H."/>
            <person name="Karst S.M."/>
            <person name="Dueholm M.S."/>
            <person name="Nielsen P.H."/>
            <person name="Albertsen M."/>
        </authorList>
    </citation>
    <scope>NUCLEOTIDE SEQUENCE</scope>
    <source>
        <strain evidence="7">Bjer_18-Q3-R1-45_BAT3C.347</strain>
    </source>
</reference>
<dbReference type="GO" id="GO:0008324">
    <property type="term" value="F:monoatomic cation transmembrane transporter activity"/>
    <property type="evidence" value="ECO:0007669"/>
    <property type="project" value="InterPro"/>
</dbReference>
<dbReference type="EMBL" id="JADJEV010000003">
    <property type="protein sequence ID" value="MBK6972517.1"/>
    <property type="molecule type" value="Genomic_DNA"/>
</dbReference>
<keyword evidence="6" id="KW-0472">Membrane</keyword>
<evidence type="ECO:0000256" key="3">
    <source>
        <dbReference type="ARBA" id="ARBA00022475"/>
    </source>
</evidence>
<keyword evidence="5" id="KW-1133">Transmembrane helix</keyword>
<dbReference type="Proteomes" id="UP000807785">
    <property type="component" value="Unassembled WGS sequence"/>
</dbReference>
<name>A0A9D7HK01_9PROT</name>
<accession>A0A9D7HK01</accession>
<sequence>MIYGLSLSACLFAFWLLLSGYFEAFLVAAGAGSSVAVALFAHRMKVLDREGHPIHLSLRALTYWPWLGIEIIKSAWNVSRIILDPKLPISPTLVRFKPSQRTIVGLVTHANSITLTPGTITVEANEGEFLVHGLTKTGAQGCIDSEMDRRVTRFEGRA</sequence>
<evidence type="ECO:0000313" key="7">
    <source>
        <dbReference type="EMBL" id="MBK6972517.1"/>
    </source>
</evidence>
<dbReference type="PANTHER" id="PTHR34584:SF1">
    <property type="entry name" value="NA(+)_H(+) ANTIPORTER SUBUNIT E1"/>
    <property type="match status" value="1"/>
</dbReference>
<keyword evidence="3" id="KW-1003">Cell membrane</keyword>
<evidence type="ECO:0000313" key="8">
    <source>
        <dbReference type="Proteomes" id="UP000807785"/>
    </source>
</evidence>
<evidence type="ECO:0000256" key="5">
    <source>
        <dbReference type="ARBA" id="ARBA00022989"/>
    </source>
</evidence>
<evidence type="ECO:0000256" key="6">
    <source>
        <dbReference type="ARBA" id="ARBA00023136"/>
    </source>
</evidence>
<dbReference type="PANTHER" id="PTHR34584">
    <property type="entry name" value="NA(+)/H(+) ANTIPORTER SUBUNIT E1"/>
    <property type="match status" value="1"/>
</dbReference>
<comment type="caution">
    <text evidence="7">The sequence shown here is derived from an EMBL/GenBank/DDBJ whole genome shotgun (WGS) entry which is preliminary data.</text>
</comment>
<protein>
    <submittedName>
        <fullName evidence="7">Na+/H+ antiporter subunit E</fullName>
    </submittedName>
</protein>
<gene>
    <name evidence="7" type="ORF">IPH26_06070</name>
</gene>
<evidence type="ECO:0000256" key="2">
    <source>
        <dbReference type="ARBA" id="ARBA00006228"/>
    </source>
</evidence>